<dbReference type="GO" id="GO:0016020">
    <property type="term" value="C:membrane"/>
    <property type="evidence" value="ECO:0007669"/>
    <property type="project" value="UniProtKB-SubCell"/>
</dbReference>
<comment type="caution">
    <text evidence="6">The sequence shown here is derived from an EMBL/GenBank/DDBJ whole genome shotgun (WGS) entry which is preliminary data.</text>
</comment>
<dbReference type="Proteomes" id="UP000244905">
    <property type="component" value="Unassembled WGS sequence"/>
</dbReference>
<evidence type="ECO:0000256" key="4">
    <source>
        <dbReference type="ARBA" id="ARBA00023136"/>
    </source>
</evidence>
<keyword evidence="3 5" id="KW-1133">Transmembrane helix</keyword>
<feature type="transmembrane region" description="Helical" evidence="5">
    <location>
        <begin position="97"/>
        <end position="115"/>
    </location>
</feature>
<keyword evidence="4 5" id="KW-0472">Membrane</keyword>
<evidence type="ECO:0000256" key="1">
    <source>
        <dbReference type="ARBA" id="ARBA00004141"/>
    </source>
</evidence>
<feature type="transmembrane region" description="Helical" evidence="5">
    <location>
        <begin position="22"/>
        <end position="45"/>
    </location>
</feature>
<evidence type="ECO:0000256" key="2">
    <source>
        <dbReference type="ARBA" id="ARBA00022692"/>
    </source>
</evidence>
<dbReference type="AlphaFoldDB" id="A0A2V1IN04"/>
<proteinExistence type="predicted"/>
<sequence length="161" mass="18574">MGNFAPNQKLHIMESILSLDKFYLFLGIFLAVCILVIVAIMLDLWDGVHTAKKTNQRVHSHKLRVTIAKMCEYWRFILIGFLVDCIGVFFSFYFMPFVVVLFGVGLIVVEAKSMFEHATRRKSHMAELPDIIKRIVECAHEKDAQKILEQFTTISDTSNHH</sequence>
<protein>
    <recommendedName>
        <fullName evidence="8">Holin</fullName>
    </recommendedName>
</protein>
<evidence type="ECO:0008006" key="8">
    <source>
        <dbReference type="Google" id="ProtNLM"/>
    </source>
</evidence>
<keyword evidence="2 5" id="KW-0812">Transmembrane</keyword>
<comment type="subcellular location">
    <subcellularLocation>
        <location evidence="1">Membrane</location>
        <topology evidence="1">Multi-pass membrane protein</topology>
    </subcellularLocation>
</comment>
<dbReference type="InterPro" id="IPR006480">
    <property type="entry name" value="Phage_holin_4_1"/>
</dbReference>
<evidence type="ECO:0000313" key="6">
    <source>
        <dbReference type="EMBL" id="PWB04358.1"/>
    </source>
</evidence>
<evidence type="ECO:0000256" key="3">
    <source>
        <dbReference type="ARBA" id="ARBA00022989"/>
    </source>
</evidence>
<name>A0A2V1IN04_9BACT</name>
<dbReference type="EMBL" id="PUEC01000001">
    <property type="protein sequence ID" value="PWB04358.1"/>
    <property type="molecule type" value="Genomic_DNA"/>
</dbReference>
<keyword evidence="7" id="KW-1185">Reference proteome</keyword>
<evidence type="ECO:0000256" key="5">
    <source>
        <dbReference type="SAM" id="Phobius"/>
    </source>
</evidence>
<gene>
    <name evidence="6" type="ORF">C5O23_00080</name>
</gene>
<organism evidence="6 7">
    <name type="scientific">Duncaniella muris</name>
    <dbReference type="NCBI Taxonomy" id="2094150"/>
    <lineage>
        <taxon>Bacteria</taxon>
        <taxon>Pseudomonadati</taxon>
        <taxon>Bacteroidota</taxon>
        <taxon>Bacteroidia</taxon>
        <taxon>Bacteroidales</taxon>
        <taxon>Muribaculaceae</taxon>
        <taxon>Duncaniella</taxon>
    </lineage>
</organism>
<reference evidence="7" key="1">
    <citation type="submission" date="2018-02" db="EMBL/GenBank/DDBJ databases">
        <authorList>
            <person name="Clavel T."/>
            <person name="Strowig T."/>
        </authorList>
    </citation>
    <scope>NUCLEOTIDE SEQUENCE [LARGE SCALE GENOMIC DNA]</scope>
    <source>
        <strain evidence="7">DSM 103720</strain>
    </source>
</reference>
<accession>A0A2V1IN04</accession>
<evidence type="ECO:0000313" key="7">
    <source>
        <dbReference type="Proteomes" id="UP000244905"/>
    </source>
</evidence>
<dbReference type="Pfam" id="PF05105">
    <property type="entry name" value="Phage_holin_4_1"/>
    <property type="match status" value="1"/>
</dbReference>